<dbReference type="Pfam" id="PF00717">
    <property type="entry name" value="Peptidase_S24"/>
    <property type="match status" value="1"/>
</dbReference>
<dbReference type="STRING" id="1245471.PCA10_36260"/>
<protein>
    <submittedName>
        <fullName evidence="5">Putative transcriptional regulator</fullName>
    </submittedName>
</protein>
<keyword evidence="3" id="KW-0804">Transcription</keyword>
<dbReference type="OrthoDB" id="9791537at2"/>
<dbReference type="SUPFAM" id="SSF47413">
    <property type="entry name" value="lambda repressor-like DNA-binding domains"/>
    <property type="match status" value="1"/>
</dbReference>
<reference evidence="5 6" key="1">
    <citation type="journal article" date="2013" name="Genome Announc.">
        <title>Complete Genome Sequence of the Carbazole Degrader Pseudomonas resinovorans Strain CA10 (NBRC 106553).</title>
        <authorList>
            <person name="Shintani M."/>
            <person name="Hosoyama A."/>
            <person name="Ohji S."/>
            <person name="Tsuchikane K."/>
            <person name="Takarada H."/>
            <person name="Yamazoe A."/>
            <person name="Fujita N."/>
            <person name="Nojiri H."/>
        </authorList>
    </citation>
    <scope>NUCLEOTIDE SEQUENCE [LARGE SCALE GENOMIC DNA]</scope>
    <source>
        <strain evidence="5 6">NBRC 106553</strain>
    </source>
</reference>
<dbReference type="EMBL" id="AP013068">
    <property type="protein sequence ID" value="BAN49358.1"/>
    <property type="molecule type" value="Genomic_DNA"/>
</dbReference>
<evidence type="ECO:0000256" key="1">
    <source>
        <dbReference type="ARBA" id="ARBA00023015"/>
    </source>
</evidence>
<dbReference type="PROSITE" id="PS50943">
    <property type="entry name" value="HTH_CROC1"/>
    <property type="match status" value="1"/>
</dbReference>
<proteinExistence type="predicted"/>
<dbReference type="CDD" id="cd00093">
    <property type="entry name" value="HTH_XRE"/>
    <property type="match status" value="1"/>
</dbReference>
<dbReference type="InterPro" id="IPR010982">
    <property type="entry name" value="Lambda_DNA-bd_dom_sf"/>
</dbReference>
<dbReference type="InterPro" id="IPR015927">
    <property type="entry name" value="Peptidase_S24_S26A/B/C"/>
</dbReference>
<evidence type="ECO:0000256" key="3">
    <source>
        <dbReference type="ARBA" id="ARBA00023163"/>
    </source>
</evidence>
<dbReference type="GO" id="GO:0003677">
    <property type="term" value="F:DNA binding"/>
    <property type="evidence" value="ECO:0007669"/>
    <property type="project" value="UniProtKB-KW"/>
</dbReference>
<dbReference type="PANTHER" id="PTHR40661:SF3">
    <property type="entry name" value="FELS-1 PROPHAGE TRANSCRIPTIONAL REGULATOR"/>
    <property type="match status" value="1"/>
</dbReference>
<dbReference type="InterPro" id="IPR039418">
    <property type="entry name" value="LexA-like"/>
</dbReference>
<evidence type="ECO:0000313" key="6">
    <source>
        <dbReference type="Proteomes" id="UP000015503"/>
    </source>
</evidence>
<dbReference type="CDD" id="cd06529">
    <property type="entry name" value="S24_LexA-like"/>
    <property type="match status" value="1"/>
</dbReference>
<dbReference type="PANTHER" id="PTHR40661">
    <property type="match status" value="1"/>
</dbReference>
<dbReference type="InterPro" id="IPR036286">
    <property type="entry name" value="LexA/Signal_pep-like_sf"/>
</dbReference>
<dbReference type="SMART" id="SM00530">
    <property type="entry name" value="HTH_XRE"/>
    <property type="match status" value="1"/>
</dbReference>
<dbReference type="eggNOG" id="COG2932">
    <property type="taxonomic scope" value="Bacteria"/>
</dbReference>
<gene>
    <name evidence="5" type="ORF">PCA10_36260</name>
</gene>
<keyword evidence="6" id="KW-1185">Reference proteome</keyword>
<dbReference type="Gene3D" id="2.10.109.10">
    <property type="entry name" value="Umud Fragment, subunit A"/>
    <property type="match status" value="1"/>
</dbReference>
<dbReference type="SUPFAM" id="SSF51306">
    <property type="entry name" value="LexA/Signal peptidase"/>
    <property type="match status" value="1"/>
</dbReference>
<dbReference type="AlphaFoldDB" id="S6ATB7"/>
<evidence type="ECO:0000313" key="5">
    <source>
        <dbReference type="EMBL" id="BAN49358.1"/>
    </source>
</evidence>
<dbReference type="Gene3D" id="1.10.260.40">
    <property type="entry name" value="lambda repressor-like DNA-binding domains"/>
    <property type="match status" value="1"/>
</dbReference>
<dbReference type="KEGG" id="pre:PCA10_36260"/>
<evidence type="ECO:0000256" key="2">
    <source>
        <dbReference type="ARBA" id="ARBA00023125"/>
    </source>
</evidence>
<dbReference type="InterPro" id="IPR001387">
    <property type="entry name" value="Cro/C1-type_HTH"/>
</dbReference>
<evidence type="ECO:0000259" key="4">
    <source>
        <dbReference type="PROSITE" id="PS50943"/>
    </source>
</evidence>
<sequence>MEFSDRVRLRMKALKLSSKVLSLKVGVSKGSVSHWTSGANKTGGERLIALAKALECDAAWLATGEGHPTPTTAISTYGQASIAGESREATTAIILELLKKHAGKSLNAAAKLRVAEAVAESLETSLYKVRESAESAAAQLEVREGDICIPHLDLKALEPHGKLPADYSEAVRSLTVSESFLREQGLRYTSADQLAVVTQWGQGMEGTINDRDPVIVDCGVNEFGGEGLYVVSWRNHLYIKRVQMEDADYYKLISDNAKYENQKAGIEDVVFHAKVLLIWSVRKV</sequence>
<dbReference type="Proteomes" id="UP000015503">
    <property type="component" value="Chromosome"/>
</dbReference>
<dbReference type="Pfam" id="PF01381">
    <property type="entry name" value="HTH_3"/>
    <property type="match status" value="1"/>
</dbReference>
<feature type="domain" description="HTH cro/C1-type" evidence="4">
    <location>
        <begin position="7"/>
        <end position="61"/>
    </location>
</feature>
<dbReference type="HOGENOM" id="CLU_066192_1_2_6"/>
<dbReference type="PATRIC" id="fig|1245471.3.peg.3662"/>
<accession>S6ATB7</accession>
<keyword evidence="1" id="KW-0805">Transcription regulation</keyword>
<name>S6ATB7_METRE</name>
<organism evidence="5 6">
    <name type="scientific">Metapseudomonas resinovorans NBRC 106553</name>
    <dbReference type="NCBI Taxonomy" id="1245471"/>
    <lineage>
        <taxon>Bacteria</taxon>
        <taxon>Pseudomonadati</taxon>
        <taxon>Pseudomonadota</taxon>
        <taxon>Gammaproteobacteria</taxon>
        <taxon>Pseudomonadales</taxon>
        <taxon>Pseudomonadaceae</taxon>
        <taxon>Metapseudomonas</taxon>
    </lineage>
</organism>
<keyword evidence="2" id="KW-0238">DNA-binding</keyword>